<reference evidence="2 3" key="1">
    <citation type="submission" date="2023-04" db="EMBL/GenBank/DDBJ databases">
        <title>Fusibacter bizertensis strain WBS, isolated from littoral bottom sediments of the Arctic seas - biochemical and genomic analysis.</title>
        <authorList>
            <person name="Brioukhanov A.L."/>
        </authorList>
    </citation>
    <scope>NUCLEOTIDE SEQUENCE [LARGE SCALE GENOMIC DNA]</scope>
    <source>
        <strain evidence="2 3">WBS</strain>
    </source>
</reference>
<dbReference type="InterPro" id="IPR042095">
    <property type="entry name" value="SUMF_sf"/>
</dbReference>
<dbReference type="SUPFAM" id="SSF56436">
    <property type="entry name" value="C-type lectin-like"/>
    <property type="match status" value="1"/>
</dbReference>
<evidence type="ECO:0000313" key="3">
    <source>
        <dbReference type="Proteomes" id="UP001158045"/>
    </source>
</evidence>
<accession>A0ABT6NG38</accession>
<dbReference type="Proteomes" id="UP001158045">
    <property type="component" value="Unassembled WGS sequence"/>
</dbReference>
<keyword evidence="3" id="KW-1185">Reference proteome</keyword>
<dbReference type="Pfam" id="PF03781">
    <property type="entry name" value="FGE-sulfatase"/>
    <property type="match status" value="1"/>
</dbReference>
<organism evidence="2 3">
    <name type="scientific">Fusibacter bizertensis</name>
    <dbReference type="NCBI Taxonomy" id="1488331"/>
    <lineage>
        <taxon>Bacteria</taxon>
        <taxon>Bacillati</taxon>
        <taxon>Bacillota</taxon>
        <taxon>Clostridia</taxon>
        <taxon>Eubacteriales</taxon>
        <taxon>Eubacteriales Family XII. Incertae Sedis</taxon>
        <taxon>Fusibacter</taxon>
    </lineage>
</organism>
<comment type="caution">
    <text evidence="2">The sequence shown here is derived from an EMBL/GenBank/DDBJ whole genome shotgun (WGS) entry which is preliminary data.</text>
</comment>
<dbReference type="InterPro" id="IPR051043">
    <property type="entry name" value="Sulfatase_Mod_Factor_Kinase"/>
</dbReference>
<proteinExistence type="predicted"/>
<evidence type="ECO:0000259" key="1">
    <source>
        <dbReference type="Pfam" id="PF03781"/>
    </source>
</evidence>
<protein>
    <submittedName>
        <fullName evidence="2">Formylglycine-generating enzyme family protein</fullName>
    </submittedName>
</protein>
<feature type="domain" description="Sulfatase-modifying factor enzyme-like" evidence="1">
    <location>
        <begin position="53"/>
        <end position="245"/>
    </location>
</feature>
<dbReference type="PANTHER" id="PTHR23150">
    <property type="entry name" value="SULFATASE MODIFYING FACTOR 1, 2"/>
    <property type="match status" value="1"/>
</dbReference>
<evidence type="ECO:0000313" key="2">
    <source>
        <dbReference type="EMBL" id="MDH8679374.1"/>
    </source>
</evidence>
<sequence>MDNNVKAYLDDLMIRIPSGKENLKYFRDENKWISSNSQMSIPGKKGKLTELSKTVEIQSFLIAKYPVTKNLYLRITKLLSDDLFIDCTPVVNVTWYDALKFCNLLSLECGLKPCYVFDEVEETATYDQDANGYRLPTDAEWQYACKAGVAGYRYGDIDVIAWYNENSEGKLHEVGKKQPNGWGLYDMLGNSWEWCWDLYDEKTYGVYRVFRGGSWGESARGCGATCRRSGHPTFCIDDLGFRLVRSITA</sequence>
<dbReference type="PANTHER" id="PTHR23150:SF19">
    <property type="entry name" value="FORMYLGLYCINE-GENERATING ENZYME"/>
    <property type="match status" value="1"/>
</dbReference>
<dbReference type="RefSeq" id="WP_281095270.1">
    <property type="nucleotide sequence ID" value="NZ_JARYZI010000011.1"/>
</dbReference>
<dbReference type="EMBL" id="JARYZI010000011">
    <property type="protein sequence ID" value="MDH8679374.1"/>
    <property type="molecule type" value="Genomic_DNA"/>
</dbReference>
<dbReference type="Gene3D" id="3.90.1580.10">
    <property type="entry name" value="paralog of FGE (formylglycine-generating enzyme)"/>
    <property type="match status" value="1"/>
</dbReference>
<dbReference type="InterPro" id="IPR005532">
    <property type="entry name" value="SUMF_dom"/>
</dbReference>
<gene>
    <name evidence="2" type="ORF">QE109_14545</name>
</gene>
<dbReference type="InterPro" id="IPR016187">
    <property type="entry name" value="CTDL_fold"/>
</dbReference>
<name>A0ABT6NG38_9FIRM</name>